<comment type="caution">
    <text evidence="2">The sequence shown here is derived from an EMBL/GenBank/DDBJ whole genome shotgun (WGS) entry which is preliminary data.</text>
</comment>
<protein>
    <submittedName>
        <fullName evidence="2">Uncharacterized protein</fullName>
    </submittedName>
</protein>
<keyword evidence="1" id="KW-0472">Membrane</keyword>
<keyword evidence="1" id="KW-1133">Transmembrane helix</keyword>
<keyword evidence="1" id="KW-0812">Transmembrane</keyword>
<feature type="transmembrane region" description="Helical" evidence="1">
    <location>
        <begin position="40"/>
        <end position="58"/>
    </location>
</feature>
<dbReference type="EMBL" id="LKAM01000001">
    <property type="protein sequence ID" value="KUM50621.1"/>
    <property type="molecule type" value="Genomic_DNA"/>
</dbReference>
<dbReference type="AlphaFoldDB" id="A0A101M3Y1"/>
<accession>A0A101M3Y1</accession>
<keyword evidence="2" id="KW-0496">Mitochondrion</keyword>
<proteinExistence type="predicted"/>
<gene>
    <name evidence="2" type="ORF">ABT39_MTgene465</name>
</gene>
<organism evidence="2">
    <name type="scientific">Picea glauca</name>
    <name type="common">White spruce</name>
    <name type="synonym">Pinus glauca</name>
    <dbReference type="NCBI Taxonomy" id="3330"/>
    <lineage>
        <taxon>Eukaryota</taxon>
        <taxon>Viridiplantae</taxon>
        <taxon>Streptophyta</taxon>
        <taxon>Embryophyta</taxon>
        <taxon>Tracheophyta</taxon>
        <taxon>Spermatophyta</taxon>
        <taxon>Pinopsida</taxon>
        <taxon>Pinidae</taxon>
        <taxon>Conifers I</taxon>
        <taxon>Pinales</taxon>
        <taxon>Pinaceae</taxon>
        <taxon>Picea</taxon>
    </lineage>
</organism>
<geneLocation type="mitochondrion" evidence="2"/>
<reference evidence="2" key="1">
    <citation type="journal article" date="2015" name="Genome Biol. Evol.">
        <title>Organellar Genomes of White Spruce (Picea glauca): Assembly and Annotation.</title>
        <authorList>
            <person name="Jackman S.D."/>
            <person name="Warren R.L."/>
            <person name="Gibb E.A."/>
            <person name="Vandervalk B.P."/>
            <person name="Mohamadi H."/>
            <person name="Chu J."/>
            <person name="Raymond A."/>
            <person name="Pleasance S."/>
            <person name="Coope R."/>
            <person name="Wildung M.R."/>
            <person name="Ritland C.E."/>
            <person name="Bousquet J."/>
            <person name="Jones S.J."/>
            <person name="Bohlmann J."/>
            <person name="Birol I."/>
        </authorList>
    </citation>
    <scope>NUCLEOTIDE SEQUENCE [LARGE SCALE GENOMIC DNA]</scope>
    <source>
        <tissue evidence="2">Flushing bud</tissue>
    </source>
</reference>
<sequence>MAYLQAVNGRLLGHRLYERFLNIASYMCPGMPSVNRRLRVSLGTYGWIMLIVSMFAVMPRAPCSHLMVFQYCATSPQI</sequence>
<evidence type="ECO:0000313" key="2">
    <source>
        <dbReference type="EMBL" id="KUM50621.1"/>
    </source>
</evidence>
<name>A0A101M3Y1_PICGL</name>
<evidence type="ECO:0000256" key="1">
    <source>
        <dbReference type="SAM" id="Phobius"/>
    </source>
</evidence>